<gene>
    <name evidence="2" type="ORF">P8627_13075</name>
</gene>
<sequence>MSVFTPHLRRFRADQRGAISVDYVVITALAMGVAVAASEEIMSGMGFLAATVDSELSGSEVDSGTMLSYRDGFDNGAGDWLGAEATEVFGVGKVLGPIPGSNGEISVSRSFAIDPSAEYAELSFDLLAFDGLQGESGYVYVNGQAVGYVTSLLGETVITPIETAGIQLTGAVIDNAVELGGASINREDSLDSRSSLQIRVADPGAELVFGFGSDAAGDVNTGSFALDNFRVTGLLDPDAATVAQVPVDNGQTGTNG</sequence>
<keyword evidence="3" id="KW-1185">Reference proteome</keyword>
<feature type="transmembrane region" description="Helical" evidence="1">
    <location>
        <begin position="21"/>
        <end position="38"/>
    </location>
</feature>
<dbReference type="RefSeq" id="WP_279964583.1">
    <property type="nucleotide sequence ID" value="NZ_CP122537.1"/>
</dbReference>
<keyword evidence="1" id="KW-1133">Transmembrane helix</keyword>
<reference evidence="2 3" key="1">
    <citation type="submission" date="2023-04" db="EMBL/GenBank/DDBJ databases">
        <title>Jannaschia ovalis sp. nov., a marine bacterium isolated from sea tidal flat.</title>
        <authorList>
            <person name="Kwon D.Y."/>
            <person name="Kim J.-J."/>
        </authorList>
    </citation>
    <scope>NUCLEOTIDE SEQUENCE [LARGE SCALE GENOMIC DNA]</scope>
    <source>
        <strain evidence="2 3">GRR-S6-38</strain>
    </source>
</reference>
<name>A0ABY8LA02_9RHOB</name>
<organism evidence="2 3">
    <name type="scientific">Jannaschia ovalis</name>
    <dbReference type="NCBI Taxonomy" id="3038773"/>
    <lineage>
        <taxon>Bacteria</taxon>
        <taxon>Pseudomonadati</taxon>
        <taxon>Pseudomonadota</taxon>
        <taxon>Alphaproteobacteria</taxon>
        <taxon>Rhodobacterales</taxon>
        <taxon>Roseobacteraceae</taxon>
        <taxon>Jannaschia</taxon>
    </lineage>
</organism>
<protein>
    <recommendedName>
        <fullName evidence="4">Flp pilus assembly protein, pilin Flp</fullName>
    </recommendedName>
</protein>
<proteinExistence type="predicted"/>
<evidence type="ECO:0000313" key="3">
    <source>
        <dbReference type="Proteomes" id="UP001243420"/>
    </source>
</evidence>
<keyword evidence="1" id="KW-0472">Membrane</keyword>
<accession>A0ABY8LA02</accession>
<keyword evidence="1" id="KW-0812">Transmembrane</keyword>
<dbReference type="EMBL" id="CP122537">
    <property type="protein sequence ID" value="WGH77956.1"/>
    <property type="molecule type" value="Genomic_DNA"/>
</dbReference>
<evidence type="ECO:0000256" key="1">
    <source>
        <dbReference type="SAM" id="Phobius"/>
    </source>
</evidence>
<dbReference type="Proteomes" id="UP001243420">
    <property type="component" value="Chromosome"/>
</dbReference>
<evidence type="ECO:0000313" key="2">
    <source>
        <dbReference type="EMBL" id="WGH77956.1"/>
    </source>
</evidence>
<evidence type="ECO:0008006" key="4">
    <source>
        <dbReference type="Google" id="ProtNLM"/>
    </source>
</evidence>